<dbReference type="Proteomes" id="UP001178507">
    <property type="component" value="Unassembled WGS sequence"/>
</dbReference>
<dbReference type="Gene3D" id="3.40.50.1820">
    <property type="entry name" value="alpha/beta hydrolase"/>
    <property type="match status" value="1"/>
</dbReference>
<feature type="active site" evidence="3">
    <location>
        <position position="121"/>
    </location>
</feature>
<dbReference type="GO" id="GO:0016787">
    <property type="term" value="F:hydrolase activity"/>
    <property type="evidence" value="ECO:0007669"/>
    <property type="project" value="UniProtKB-KW"/>
</dbReference>
<evidence type="ECO:0000313" key="5">
    <source>
        <dbReference type="EMBL" id="CAJ1400695.1"/>
    </source>
</evidence>
<feature type="domain" description="Alpha/beta hydrolase fold-3" evidence="4">
    <location>
        <begin position="48"/>
        <end position="236"/>
    </location>
</feature>
<keyword evidence="2" id="KW-0378">Hydrolase</keyword>
<protein>
    <recommendedName>
        <fullName evidence="4">Alpha/beta hydrolase fold-3 domain-containing protein</fullName>
    </recommendedName>
</protein>
<comment type="caution">
    <text evidence="5">The sequence shown here is derived from an EMBL/GenBank/DDBJ whole genome shotgun (WGS) entry which is preliminary data.</text>
</comment>
<proteinExistence type="inferred from homology"/>
<evidence type="ECO:0000256" key="3">
    <source>
        <dbReference type="PROSITE-ProRule" id="PRU10038"/>
    </source>
</evidence>
<dbReference type="PROSITE" id="PS01174">
    <property type="entry name" value="LIPASE_GDXG_SER"/>
    <property type="match status" value="1"/>
</dbReference>
<dbReference type="InterPro" id="IPR013094">
    <property type="entry name" value="AB_hydrolase_3"/>
</dbReference>
<accession>A0AA36J8M9</accession>
<dbReference type="PANTHER" id="PTHR48081:SF8">
    <property type="entry name" value="ALPHA_BETA HYDROLASE FOLD-3 DOMAIN-CONTAINING PROTEIN-RELATED"/>
    <property type="match status" value="1"/>
</dbReference>
<evidence type="ECO:0000256" key="1">
    <source>
        <dbReference type="ARBA" id="ARBA00010515"/>
    </source>
</evidence>
<dbReference type="PANTHER" id="PTHR48081">
    <property type="entry name" value="AB HYDROLASE SUPERFAMILY PROTEIN C4A8.06C"/>
    <property type="match status" value="1"/>
</dbReference>
<dbReference type="SUPFAM" id="SSF53474">
    <property type="entry name" value="alpha/beta-Hydrolases"/>
    <property type="match status" value="1"/>
</dbReference>
<evidence type="ECO:0000256" key="2">
    <source>
        <dbReference type="ARBA" id="ARBA00022801"/>
    </source>
</evidence>
<keyword evidence="6" id="KW-1185">Reference proteome</keyword>
<dbReference type="AlphaFoldDB" id="A0AA36J8M9"/>
<dbReference type="InterPro" id="IPR033140">
    <property type="entry name" value="Lipase_GDXG_put_SER_AS"/>
</dbReference>
<gene>
    <name evidence="5" type="ORF">EVOR1521_LOCUS23992</name>
</gene>
<organism evidence="5 6">
    <name type="scientific">Effrenium voratum</name>
    <dbReference type="NCBI Taxonomy" id="2562239"/>
    <lineage>
        <taxon>Eukaryota</taxon>
        <taxon>Sar</taxon>
        <taxon>Alveolata</taxon>
        <taxon>Dinophyceae</taxon>
        <taxon>Suessiales</taxon>
        <taxon>Symbiodiniaceae</taxon>
        <taxon>Effrenium</taxon>
    </lineage>
</organism>
<reference evidence="5" key="1">
    <citation type="submission" date="2023-08" db="EMBL/GenBank/DDBJ databases">
        <authorList>
            <person name="Chen Y."/>
            <person name="Shah S."/>
            <person name="Dougan E. K."/>
            <person name="Thang M."/>
            <person name="Chan C."/>
        </authorList>
    </citation>
    <scope>NUCLEOTIDE SEQUENCE</scope>
</reference>
<evidence type="ECO:0000259" key="4">
    <source>
        <dbReference type="Pfam" id="PF07859"/>
    </source>
</evidence>
<dbReference type="InterPro" id="IPR050300">
    <property type="entry name" value="GDXG_lipolytic_enzyme"/>
</dbReference>
<name>A0AA36J8M9_9DINO</name>
<dbReference type="EMBL" id="CAUJNA010003381">
    <property type="protein sequence ID" value="CAJ1400695.1"/>
    <property type="molecule type" value="Genomic_DNA"/>
</dbReference>
<comment type="similarity">
    <text evidence="1">Belongs to the 'GDXG' lipolytic enzyme family.</text>
</comment>
<dbReference type="InterPro" id="IPR029058">
    <property type="entry name" value="AB_hydrolase_fold"/>
</dbReference>
<sequence length="267" mass="29547">MARLADPSRTAGHASMLCPKSHPAVQVNEHLDGIEVIAKGLDNPRRALLYLHGGAHFFGSVWTHREFLGRISNAWGTRVVAINYRLSPEHAFPSSLEDTLTAWTWMLEQYPGHEVAVAGDSAGGTLAFGLLVRLAQLQRSQPQLCIGISPWLCLEQVPRIFRRISRMYAQGHAVRDPLVSPLHVDAEVAKSFPPVIIHAAEEEWFTKDAEGMASLCQRVGVAADLKLYTGMIHGFQVFPLLFPASSQDSLQRICSFWDQLAGRKSCL</sequence>
<evidence type="ECO:0000313" key="6">
    <source>
        <dbReference type="Proteomes" id="UP001178507"/>
    </source>
</evidence>
<dbReference type="Pfam" id="PF07859">
    <property type="entry name" value="Abhydrolase_3"/>
    <property type="match status" value="1"/>
</dbReference>